<evidence type="ECO:0000256" key="5">
    <source>
        <dbReference type="ARBA" id="ARBA00029447"/>
    </source>
</evidence>
<keyword evidence="3 7" id="KW-0472">Membrane</keyword>
<dbReference type="Gene3D" id="6.10.340.10">
    <property type="match status" value="1"/>
</dbReference>
<evidence type="ECO:0000256" key="4">
    <source>
        <dbReference type="ARBA" id="ARBA00023224"/>
    </source>
</evidence>
<dbReference type="InterPro" id="IPR004089">
    <property type="entry name" value="MCPsignal_dom"/>
</dbReference>
<comment type="caution">
    <text evidence="10">The sequence shown here is derived from an EMBL/GenBank/DDBJ whole genome shotgun (WGS) entry which is preliminary data.</text>
</comment>
<dbReference type="Proteomes" id="UP000640274">
    <property type="component" value="Unassembled WGS sequence"/>
</dbReference>
<evidence type="ECO:0000256" key="3">
    <source>
        <dbReference type="ARBA" id="ARBA00023136"/>
    </source>
</evidence>
<dbReference type="SMART" id="SM00283">
    <property type="entry name" value="MA"/>
    <property type="match status" value="1"/>
</dbReference>
<keyword evidence="7" id="KW-0812">Transmembrane</keyword>
<keyword evidence="4 6" id="KW-0807">Transducer</keyword>
<gene>
    <name evidence="10" type="ORF">JFN88_02395</name>
</gene>
<dbReference type="CDD" id="cd11386">
    <property type="entry name" value="MCP_signal"/>
    <property type="match status" value="1"/>
</dbReference>
<dbReference type="PANTHER" id="PTHR32089">
    <property type="entry name" value="METHYL-ACCEPTING CHEMOTAXIS PROTEIN MCPB"/>
    <property type="match status" value="1"/>
</dbReference>
<dbReference type="Pfam" id="PF22673">
    <property type="entry name" value="MCP-like_PDC_1"/>
    <property type="match status" value="1"/>
</dbReference>
<dbReference type="PROSITE" id="PS50885">
    <property type="entry name" value="HAMP"/>
    <property type="match status" value="1"/>
</dbReference>
<evidence type="ECO:0000256" key="1">
    <source>
        <dbReference type="ARBA" id="ARBA00004236"/>
    </source>
</evidence>
<dbReference type="GO" id="GO:0007165">
    <property type="term" value="P:signal transduction"/>
    <property type="evidence" value="ECO:0007669"/>
    <property type="project" value="UniProtKB-KW"/>
</dbReference>
<dbReference type="PANTHER" id="PTHR32089:SF112">
    <property type="entry name" value="LYSOZYME-LIKE PROTEIN-RELATED"/>
    <property type="match status" value="1"/>
</dbReference>
<sequence length="702" mass="77103">MRWFTNRSVKTKLVTSICIALVLAFGALLYSNIIQLHSLTLEKGELNTMLSADDASDVFQDKLTRLEASLKTMGQVLLDASNNGTFSRAEGVRLLEEELKRQPDLLAIYTLWEPNAFDGQDTANKNKELYDDNSGRYLPYLVREGNNILVEPLEYYSDPNSEDSQYYYLPKSTKRTYWSEPMEYKVNGKDIFLNSVTVPVLDKKGNFVAIVGADFSLDFLQKMTETLKPLGGYASIISEKGVFVSNGRYPDEINTQFANRPDKVEIWNKVLQGDYRHYAIDRNGAKVIRIFTPITIQGSDNRMYMQTTINEAVVLEEFNRSLVTTIVTAVVLLVILGLLVYVFVHLIVKQIAKVNQLSVRLAQGDFTGKLEVRNRDEIGSMTARLNEMMEKLRMTIKTVSDHSLSIGATSEQLTASAEQTGKAAELIAASIQEVAAGAESQRNDASETARTMNELAAGIDKIATSASELADSSQVVEKQTRDGNEFIQASVRQMAIVSDSVEESSRKIRQLNDKSEAISRFVGIISGISSQTNILALNAAIEASRVGEHGRGFAVVAEEVRKLAEQSNQAARQISELIQEILVEISAASLAMGQGALETERGVEAVENSGRIFASILEEMAGVNTQVSELSAASEQMSASVEEVTASVAQMEHIAEKSATNAQHVAAASEEQLATMEEVSAAASQLSNMVEELVALMSKFKT</sequence>
<dbReference type="Gene3D" id="1.10.287.950">
    <property type="entry name" value="Methyl-accepting chemotaxis protein"/>
    <property type="match status" value="1"/>
</dbReference>
<dbReference type="RefSeq" id="WP_199017694.1">
    <property type="nucleotide sequence ID" value="NZ_JAELUP010000005.1"/>
</dbReference>
<dbReference type="SUPFAM" id="SSF58104">
    <property type="entry name" value="Methyl-accepting chemotaxis protein (MCP) signaling domain"/>
    <property type="match status" value="1"/>
</dbReference>
<dbReference type="CDD" id="cd06225">
    <property type="entry name" value="HAMP"/>
    <property type="match status" value="1"/>
</dbReference>
<proteinExistence type="inferred from homology"/>
<feature type="domain" description="Methyl-accepting transducer" evidence="8">
    <location>
        <begin position="416"/>
        <end position="652"/>
    </location>
</feature>
<dbReference type="CDD" id="cd12913">
    <property type="entry name" value="PDC1_MCP_like"/>
    <property type="match status" value="1"/>
</dbReference>
<evidence type="ECO:0000259" key="9">
    <source>
        <dbReference type="PROSITE" id="PS50885"/>
    </source>
</evidence>
<evidence type="ECO:0000313" key="11">
    <source>
        <dbReference type="Proteomes" id="UP000640274"/>
    </source>
</evidence>
<protein>
    <submittedName>
        <fullName evidence="10">HAMP domain-containing protein</fullName>
    </submittedName>
</protein>
<dbReference type="AlphaFoldDB" id="A0A934J3I9"/>
<accession>A0A934J3I9</accession>
<dbReference type="InterPro" id="IPR003660">
    <property type="entry name" value="HAMP_dom"/>
</dbReference>
<evidence type="ECO:0000256" key="7">
    <source>
        <dbReference type="SAM" id="Phobius"/>
    </source>
</evidence>
<feature type="transmembrane region" description="Helical" evidence="7">
    <location>
        <begin position="326"/>
        <end position="348"/>
    </location>
</feature>
<comment type="subcellular location">
    <subcellularLocation>
        <location evidence="1">Cell membrane</location>
    </subcellularLocation>
</comment>
<keyword evidence="11" id="KW-1185">Reference proteome</keyword>
<evidence type="ECO:0000256" key="2">
    <source>
        <dbReference type="ARBA" id="ARBA00022475"/>
    </source>
</evidence>
<dbReference type="Gene3D" id="3.30.450.20">
    <property type="entry name" value="PAS domain"/>
    <property type="match status" value="2"/>
</dbReference>
<name>A0A934J3I9_9BACL</name>
<dbReference type="GO" id="GO:0005886">
    <property type="term" value="C:plasma membrane"/>
    <property type="evidence" value="ECO:0007669"/>
    <property type="project" value="UniProtKB-SubCell"/>
</dbReference>
<keyword evidence="7" id="KW-1133">Transmembrane helix</keyword>
<reference evidence="10" key="1">
    <citation type="submission" date="2020-12" db="EMBL/GenBank/DDBJ databases">
        <authorList>
            <person name="Huq M.A."/>
        </authorList>
    </citation>
    <scope>NUCLEOTIDE SEQUENCE</scope>
    <source>
        <strain evidence="10">MAHUQ-46</strain>
    </source>
</reference>
<organism evidence="10 11">
    <name type="scientific">Paenibacillus roseus</name>
    <dbReference type="NCBI Taxonomy" id="2798579"/>
    <lineage>
        <taxon>Bacteria</taxon>
        <taxon>Bacillati</taxon>
        <taxon>Bacillota</taxon>
        <taxon>Bacilli</taxon>
        <taxon>Bacillales</taxon>
        <taxon>Paenibacillaceae</taxon>
        <taxon>Paenibacillus</taxon>
    </lineage>
</organism>
<evidence type="ECO:0000256" key="6">
    <source>
        <dbReference type="PROSITE-ProRule" id="PRU00284"/>
    </source>
</evidence>
<dbReference type="EMBL" id="JAELUP010000005">
    <property type="protein sequence ID" value="MBJ6360171.1"/>
    <property type="molecule type" value="Genomic_DNA"/>
</dbReference>
<dbReference type="Pfam" id="PF00672">
    <property type="entry name" value="HAMP"/>
    <property type="match status" value="1"/>
</dbReference>
<keyword evidence="2" id="KW-1003">Cell membrane</keyword>
<dbReference type="Pfam" id="PF00015">
    <property type="entry name" value="MCPsignal"/>
    <property type="match status" value="1"/>
</dbReference>
<evidence type="ECO:0000313" key="10">
    <source>
        <dbReference type="EMBL" id="MBJ6360171.1"/>
    </source>
</evidence>
<comment type="similarity">
    <text evidence="5">Belongs to the methyl-accepting chemotaxis (MCP) protein family.</text>
</comment>
<dbReference type="SMART" id="SM00304">
    <property type="entry name" value="HAMP"/>
    <property type="match status" value="1"/>
</dbReference>
<dbReference type="PROSITE" id="PS50111">
    <property type="entry name" value="CHEMOTAXIS_TRANSDUC_2"/>
    <property type="match status" value="1"/>
</dbReference>
<feature type="domain" description="HAMP" evidence="9">
    <location>
        <begin position="345"/>
        <end position="397"/>
    </location>
</feature>
<evidence type="ECO:0000259" key="8">
    <source>
        <dbReference type="PROSITE" id="PS50111"/>
    </source>
</evidence>